<sequence length="105" mass="11225">MLMSSVTSHLTDLLARLRRGAPFNPERDWALLLGSAGVALVFIVAWNVWAFRTVVGGGTLDAPPQTSPTPASQTSLEAIPALLAGRAAEDTKYINGIYRFADPSQ</sequence>
<keyword evidence="1" id="KW-0812">Transmembrane</keyword>
<evidence type="ECO:0000313" key="2">
    <source>
        <dbReference type="EMBL" id="OGG49326.1"/>
    </source>
</evidence>
<dbReference type="Proteomes" id="UP000176445">
    <property type="component" value="Unassembled WGS sequence"/>
</dbReference>
<comment type="caution">
    <text evidence="2">The sequence shown here is derived from an EMBL/GenBank/DDBJ whole genome shotgun (WGS) entry which is preliminary data.</text>
</comment>
<organism evidence="2 3">
    <name type="scientific">Candidatus Kaiserbacteria bacterium RIFCSPHIGHO2_01_FULL_54_36b</name>
    <dbReference type="NCBI Taxonomy" id="1798483"/>
    <lineage>
        <taxon>Bacteria</taxon>
        <taxon>Candidatus Kaiseribacteriota</taxon>
    </lineage>
</organism>
<gene>
    <name evidence="2" type="ORF">A2704_01930</name>
</gene>
<keyword evidence="1" id="KW-1133">Transmembrane helix</keyword>
<proteinExistence type="predicted"/>
<keyword evidence="1" id="KW-0472">Membrane</keyword>
<name>A0A1F6CJA6_9BACT</name>
<feature type="transmembrane region" description="Helical" evidence="1">
    <location>
        <begin position="29"/>
        <end position="49"/>
    </location>
</feature>
<protein>
    <submittedName>
        <fullName evidence="2">Uncharacterized protein</fullName>
    </submittedName>
</protein>
<evidence type="ECO:0000313" key="3">
    <source>
        <dbReference type="Proteomes" id="UP000176445"/>
    </source>
</evidence>
<dbReference type="AlphaFoldDB" id="A0A1F6CJA6"/>
<reference evidence="2 3" key="1">
    <citation type="journal article" date="2016" name="Nat. Commun.">
        <title>Thousands of microbial genomes shed light on interconnected biogeochemical processes in an aquifer system.</title>
        <authorList>
            <person name="Anantharaman K."/>
            <person name="Brown C.T."/>
            <person name="Hug L.A."/>
            <person name="Sharon I."/>
            <person name="Castelle C.J."/>
            <person name="Probst A.J."/>
            <person name="Thomas B.C."/>
            <person name="Singh A."/>
            <person name="Wilkins M.J."/>
            <person name="Karaoz U."/>
            <person name="Brodie E.L."/>
            <person name="Williams K.H."/>
            <person name="Hubbard S.S."/>
            <person name="Banfield J.F."/>
        </authorList>
    </citation>
    <scope>NUCLEOTIDE SEQUENCE [LARGE SCALE GENOMIC DNA]</scope>
</reference>
<evidence type="ECO:0000256" key="1">
    <source>
        <dbReference type="SAM" id="Phobius"/>
    </source>
</evidence>
<dbReference type="EMBL" id="MFKW01000076">
    <property type="protein sequence ID" value="OGG49326.1"/>
    <property type="molecule type" value="Genomic_DNA"/>
</dbReference>
<accession>A0A1F6CJA6</accession>